<keyword evidence="6" id="KW-0534">Nitrate assimilation</keyword>
<sequence>MTLLNTLNNAQEQSQVEWNTVCLLDDIAPDTGVCALYQGEQVALFRIGDSDQVFAISNYDPLGEANVLSRGIVGSIGERLVVASPLYKQHYDLATGECLEDSDLLLKTYRVRVEQQQVLLG</sequence>
<evidence type="ECO:0000256" key="6">
    <source>
        <dbReference type="ARBA" id="ARBA00023063"/>
    </source>
</evidence>
<gene>
    <name evidence="8" type="primary">nirD</name>
    <name evidence="8" type="ORF">HUF19_07595</name>
</gene>
<dbReference type="PANTHER" id="PTHR40562:SF1">
    <property type="entry name" value="NITRITE REDUCTASE (NADH) SMALL SUBUNIT"/>
    <property type="match status" value="1"/>
</dbReference>
<evidence type="ECO:0000256" key="1">
    <source>
        <dbReference type="ARBA" id="ARBA00022714"/>
    </source>
</evidence>
<dbReference type="InterPro" id="IPR017941">
    <property type="entry name" value="Rieske_2Fe-2S"/>
</dbReference>
<keyword evidence="4" id="KW-0408">Iron</keyword>
<evidence type="ECO:0000256" key="5">
    <source>
        <dbReference type="ARBA" id="ARBA00023014"/>
    </source>
</evidence>
<protein>
    <submittedName>
        <fullName evidence="8">Nitrite reductase small subunit NirD</fullName>
    </submittedName>
</protein>
<dbReference type="Pfam" id="PF13806">
    <property type="entry name" value="Rieske_2"/>
    <property type="match status" value="1"/>
</dbReference>
<dbReference type="Gene3D" id="2.102.10.10">
    <property type="entry name" value="Rieske [2Fe-2S] iron-sulphur domain"/>
    <property type="match status" value="1"/>
</dbReference>
<keyword evidence="2" id="KW-0479">Metal-binding</keyword>
<feature type="domain" description="Rieske" evidence="7">
    <location>
        <begin position="19"/>
        <end position="120"/>
    </location>
</feature>
<keyword evidence="1" id="KW-0001">2Fe-2S</keyword>
<dbReference type="RefSeq" id="WP_260999220.1">
    <property type="nucleotide sequence ID" value="NZ_CP054475.1"/>
</dbReference>
<dbReference type="InterPro" id="IPR012748">
    <property type="entry name" value="Rieske-like_NirD"/>
</dbReference>
<dbReference type="EMBL" id="CP054475">
    <property type="protein sequence ID" value="UXD87299.1"/>
    <property type="molecule type" value="Genomic_DNA"/>
</dbReference>
<name>A0ABY6AA62_9GAMM</name>
<keyword evidence="3" id="KW-0560">Oxidoreductase</keyword>
<organism evidence="8 9">
    <name type="scientific">Thalassolituus hydrocarboniclasticus</name>
    <dbReference type="NCBI Taxonomy" id="2742796"/>
    <lineage>
        <taxon>Bacteria</taxon>
        <taxon>Pseudomonadati</taxon>
        <taxon>Pseudomonadota</taxon>
        <taxon>Gammaproteobacteria</taxon>
        <taxon>Oceanospirillales</taxon>
        <taxon>Oceanospirillaceae</taxon>
        <taxon>Thalassolituus</taxon>
    </lineage>
</organism>
<dbReference type="InterPro" id="IPR036922">
    <property type="entry name" value="Rieske_2Fe-2S_sf"/>
</dbReference>
<dbReference type="PROSITE" id="PS51300">
    <property type="entry name" value="NIRD"/>
    <property type="match status" value="1"/>
</dbReference>
<dbReference type="Proteomes" id="UP001065322">
    <property type="component" value="Chromosome"/>
</dbReference>
<dbReference type="PANTHER" id="PTHR40562">
    <property type="match status" value="1"/>
</dbReference>
<dbReference type="NCBIfam" id="TIGR02378">
    <property type="entry name" value="nirD_assim_sml"/>
    <property type="match status" value="1"/>
</dbReference>
<evidence type="ECO:0000256" key="3">
    <source>
        <dbReference type="ARBA" id="ARBA00023002"/>
    </source>
</evidence>
<dbReference type="CDD" id="cd03529">
    <property type="entry name" value="Rieske_NirD"/>
    <property type="match status" value="1"/>
</dbReference>
<dbReference type="InterPro" id="IPR017881">
    <property type="entry name" value="NirD"/>
</dbReference>
<proteinExistence type="predicted"/>
<accession>A0ABY6AA62</accession>
<evidence type="ECO:0000259" key="7">
    <source>
        <dbReference type="PROSITE" id="PS51296"/>
    </source>
</evidence>
<keyword evidence="9" id="KW-1185">Reference proteome</keyword>
<evidence type="ECO:0000313" key="8">
    <source>
        <dbReference type="EMBL" id="UXD87299.1"/>
    </source>
</evidence>
<evidence type="ECO:0000256" key="4">
    <source>
        <dbReference type="ARBA" id="ARBA00023004"/>
    </source>
</evidence>
<evidence type="ECO:0000313" key="9">
    <source>
        <dbReference type="Proteomes" id="UP001065322"/>
    </source>
</evidence>
<keyword evidence="5" id="KW-0411">Iron-sulfur</keyword>
<dbReference type="PROSITE" id="PS51296">
    <property type="entry name" value="RIESKE"/>
    <property type="match status" value="1"/>
</dbReference>
<dbReference type="SUPFAM" id="SSF50022">
    <property type="entry name" value="ISP domain"/>
    <property type="match status" value="1"/>
</dbReference>
<evidence type="ECO:0000256" key="2">
    <source>
        <dbReference type="ARBA" id="ARBA00022723"/>
    </source>
</evidence>
<reference evidence="9" key="1">
    <citation type="submission" date="2020-06" db="EMBL/GenBank/DDBJ databases">
        <title>Thalassolituus marinus alknpb1M-1, a hydrocarbon-degrading bacterium isolated from the deep-sea overlying water using an in-situ strategy from the South China Sea basin.</title>
        <authorList>
            <person name="Dong C."/>
            <person name="Chen Y."/>
            <person name="Shao Z."/>
        </authorList>
    </citation>
    <scope>NUCLEOTIDE SEQUENCE [LARGE SCALE GENOMIC DNA]</scope>
    <source>
        <strain evidence="9">alknpb1M-1</strain>
    </source>
</reference>